<dbReference type="Gene3D" id="3.90.79.10">
    <property type="entry name" value="Nucleoside Triphosphate Pyrophosphohydrolase"/>
    <property type="match status" value="1"/>
</dbReference>
<organism evidence="1 2">
    <name type="scientific">Devosia oryziradicis</name>
    <dbReference type="NCBI Taxonomy" id="2801335"/>
    <lineage>
        <taxon>Bacteria</taxon>
        <taxon>Pseudomonadati</taxon>
        <taxon>Pseudomonadota</taxon>
        <taxon>Alphaproteobacteria</taxon>
        <taxon>Hyphomicrobiales</taxon>
        <taxon>Devosiaceae</taxon>
        <taxon>Devosia</taxon>
    </lineage>
</organism>
<accession>A0ABX7BRT3</accession>
<protein>
    <recommendedName>
        <fullName evidence="3">NUDIX hydrolase</fullName>
    </recommendedName>
</protein>
<dbReference type="RefSeq" id="WP_201652556.1">
    <property type="nucleotide sequence ID" value="NZ_CP068047.1"/>
</dbReference>
<name>A0ABX7BRT3_9HYPH</name>
<dbReference type="Proteomes" id="UP000595460">
    <property type="component" value="Chromosome"/>
</dbReference>
<keyword evidence="2" id="KW-1185">Reference proteome</keyword>
<dbReference type="InterPro" id="IPR015797">
    <property type="entry name" value="NUDIX_hydrolase-like_dom_sf"/>
</dbReference>
<proteinExistence type="predicted"/>
<evidence type="ECO:0000313" key="1">
    <source>
        <dbReference type="EMBL" id="QQR34605.1"/>
    </source>
</evidence>
<evidence type="ECO:0008006" key="3">
    <source>
        <dbReference type="Google" id="ProtNLM"/>
    </source>
</evidence>
<dbReference type="SUPFAM" id="SSF55811">
    <property type="entry name" value="Nudix"/>
    <property type="match status" value="1"/>
</dbReference>
<sequence>MQIVPVAHIDIVRVPGSWPLSEEQRAAVETHWRDALAANPHLWDGRILGLSAPGGGMPRVEGGVFRAEAREDAYSAFMLWRQLGFPDIGMCHAFGWALVVGSDGAIIYGVMGSSTANAGRIYPPGGSLEPRDVLADGRVDVDRCIALELEEETGLRAEDASLGAMVAVTDGPRISFGRIYRYRETAATLAKRIRANLDRQVHRELDDVVVIASLAQAKALGAVPYAVAVAEAYFAGQVG</sequence>
<gene>
    <name evidence="1" type="ORF">JI749_09390</name>
</gene>
<dbReference type="EMBL" id="CP068047">
    <property type="protein sequence ID" value="QQR34605.1"/>
    <property type="molecule type" value="Genomic_DNA"/>
</dbReference>
<reference evidence="1 2" key="1">
    <citation type="submission" date="2021-01" db="EMBL/GenBank/DDBJ databases">
        <title>Genome seq and assembly of Devosia sp. G19.</title>
        <authorList>
            <person name="Chhetri G."/>
        </authorList>
    </citation>
    <scope>NUCLEOTIDE SEQUENCE [LARGE SCALE GENOMIC DNA]</scope>
    <source>
        <strain evidence="1 2">G19</strain>
    </source>
</reference>
<evidence type="ECO:0000313" key="2">
    <source>
        <dbReference type="Proteomes" id="UP000595460"/>
    </source>
</evidence>